<dbReference type="PANTHER" id="PTHR46502:SF2">
    <property type="entry name" value="16 KDA PHLOEM PROTEIN 2"/>
    <property type="match status" value="1"/>
</dbReference>
<evidence type="ECO:0000259" key="4">
    <source>
        <dbReference type="PROSITE" id="PS50004"/>
    </source>
</evidence>
<evidence type="ECO:0000256" key="1">
    <source>
        <dbReference type="ARBA" id="ARBA00022723"/>
    </source>
</evidence>
<feature type="region of interest" description="Disordered" evidence="3">
    <location>
        <begin position="327"/>
        <end position="385"/>
    </location>
</feature>
<dbReference type="SMART" id="SM00239">
    <property type="entry name" value="C2"/>
    <property type="match status" value="1"/>
</dbReference>
<dbReference type="InterPro" id="IPR037791">
    <property type="entry name" value="C2_fungal_Inn1"/>
</dbReference>
<protein>
    <recommendedName>
        <fullName evidence="4">C2 domain-containing protein</fullName>
    </recommendedName>
</protein>
<keyword evidence="2" id="KW-0106">Calcium</keyword>
<dbReference type="PROSITE" id="PS50004">
    <property type="entry name" value="C2"/>
    <property type="match status" value="1"/>
</dbReference>
<organism evidence="5 6">
    <name type="scientific">[Candida] subhashii</name>
    <dbReference type="NCBI Taxonomy" id="561895"/>
    <lineage>
        <taxon>Eukaryota</taxon>
        <taxon>Fungi</taxon>
        <taxon>Dikarya</taxon>
        <taxon>Ascomycota</taxon>
        <taxon>Saccharomycotina</taxon>
        <taxon>Pichiomycetes</taxon>
        <taxon>Debaryomycetaceae</taxon>
        <taxon>Spathaspora</taxon>
    </lineage>
</organism>
<proteinExistence type="predicted"/>
<keyword evidence="1" id="KW-0479">Metal-binding</keyword>
<keyword evidence="6" id="KW-1185">Reference proteome</keyword>
<dbReference type="CDD" id="cd08681">
    <property type="entry name" value="C2_fungal_Inn1p-like"/>
    <property type="match status" value="1"/>
</dbReference>
<feature type="compositionally biased region" description="Polar residues" evidence="3">
    <location>
        <begin position="492"/>
        <end position="507"/>
    </location>
</feature>
<feature type="region of interest" description="Disordered" evidence="3">
    <location>
        <begin position="245"/>
        <end position="279"/>
    </location>
</feature>
<gene>
    <name evidence="5" type="ORF">J8A68_003213</name>
</gene>
<sequence length="548" mass="61988">MYSTSSHNSLVVPDIDDTFTHPQSADGTLVILIVRAKNLPNRRKLDKQSPYVVLRLGTVAKKTEEVFRGGQTPEWKQEIRFDLTRDRKPVLKVDVLDDTKGDPTPIGSTDIDCSVIFTSHQGSEDNNGKYIFDKWHELTQNGRRAGLIYLEMTFYPSAPIVPSKIPIYVPEEVVTQRYDYNDDRGYRRSNSSNNDSVQVVRSDEFLHSENSTFSKVSSTFSNKVSETESVTSKNSIAQVFINTNNTHKKTPNRDTNFTIPPITISPTKKNESKFAKLKRKLQTKEPITSFWNTNYELSTKRTPSPLSDYESADLDNLQRDISQVHITDDNSDEDPDEIEFKPPAPPPHLSQSSSPTRKSPRRKPPKDYMGDYEPGVSVTDSTTSIPFSADSIGLDTTEEERMPTKVYLLDKPVKSIGVPGGNNKDPGHVVLNPDEIDPRYYAPTPTEHWNRKNRLQNGTATLYDLKLDARFNETGYLGDGKFSPSVFQRASMSPWDSSVGSSNTSSAYEIDQEDKPKVPPKIPQGLTEMEYYRLEKEKCLRDLNGRRI</sequence>
<evidence type="ECO:0000256" key="2">
    <source>
        <dbReference type="ARBA" id="ARBA00022837"/>
    </source>
</evidence>
<dbReference type="GO" id="GO:0046872">
    <property type="term" value="F:metal ion binding"/>
    <property type="evidence" value="ECO:0007669"/>
    <property type="project" value="UniProtKB-KW"/>
</dbReference>
<feature type="region of interest" description="Disordered" evidence="3">
    <location>
        <begin position="492"/>
        <end position="524"/>
    </location>
</feature>
<dbReference type="InterPro" id="IPR000008">
    <property type="entry name" value="C2_dom"/>
</dbReference>
<evidence type="ECO:0000256" key="3">
    <source>
        <dbReference type="SAM" id="MobiDB-lite"/>
    </source>
</evidence>
<dbReference type="RefSeq" id="XP_049263531.1">
    <property type="nucleotide sequence ID" value="XM_049407045.1"/>
</dbReference>
<evidence type="ECO:0000313" key="6">
    <source>
        <dbReference type="Proteomes" id="UP000694255"/>
    </source>
</evidence>
<dbReference type="OrthoDB" id="270970at2759"/>
<dbReference type="Pfam" id="PF00168">
    <property type="entry name" value="C2"/>
    <property type="match status" value="1"/>
</dbReference>
<dbReference type="Proteomes" id="UP000694255">
    <property type="component" value="Unassembled WGS sequence"/>
</dbReference>
<accession>A0A8J5QAM4</accession>
<dbReference type="EMBL" id="JAGSYN010000141">
    <property type="protein sequence ID" value="KAG7663299.1"/>
    <property type="molecule type" value="Genomic_DNA"/>
</dbReference>
<evidence type="ECO:0000313" key="5">
    <source>
        <dbReference type="EMBL" id="KAG7663299.1"/>
    </source>
</evidence>
<dbReference type="AlphaFoldDB" id="A0A8J5QAM4"/>
<dbReference type="GeneID" id="73470014"/>
<comment type="caution">
    <text evidence="5">The sequence shown here is derived from an EMBL/GenBank/DDBJ whole genome shotgun (WGS) entry which is preliminary data.</text>
</comment>
<name>A0A8J5QAM4_9ASCO</name>
<dbReference type="PANTHER" id="PTHR46502">
    <property type="entry name" value="C2 DOMAIN-CONTAINING"/>
    <property type="match status" value="1"/>
</dbReference>
<reference evidence="5 6" key="1">
    <citation type="journal article" date="2021" name="DNA Res.">
        <title>Genome analysis of Candida subhashii reveals its hybrid nature and dual mitochondrial genome conformations.</title>
        <authorList>
            <person name="Mixao V."/>
            <person name="Hegedusova E."/>
            <person name="Saus E."/>
            <person name="Pryszcz L.P."/>
            <person name="Cillingova A."/>
            <person name="Nosek J."/>
            <person name="Gabaldon T."/>
        </authorList>
    </citation>
    <scope>NUCLEOTIDE SEQUENCE [LARGE SCALE GENOMIC DNA]</scope>
    <source>
        <strain evidence="5 6">CBS 10753</strain>
    </source>
</reference>
<feature type="domain" description="C2" evidence="4">
    <location>
        <begin position="5"/>
        <end position="126"/>
    </location>
</feature>